<dbReference type="InterPro" id="IPR036865">
    <property type="entry name" value="CRAL-TRIO_dom_sf"/>
</dbReference>
<dbReference type="EMBL" id="OB797268">
    <property type="protein sequence ID" value="CAD7434210.1"/>
    <property type="molecule type" value="Genomic_DNA"/>
</dbReference>
<dbReference type="InterPro" id="IPR001251">
    <property type="entry name" value="CRAL-TRIO_dom"/>
</dbReference>
<dbReference type="InterPro" id="IPR011074">
    <property type="entry name" value="CRAL/TRIO_N_dom"/>
</dbReference>
<dbReference type="Pfam" id="PF00650">
    <property type="entry name" value="CRAL_TRIO"/>
    <property type="match status" value="1"/>
</dbReference>
<dbReference type="PRINTS" id="PR00180">
    <property type="entry name" value="CRETINALDHBP"/>
</dbReference>
<dbReference type="SMART" id="SM01100">
    <property type="entry name" value="CRAL_TRIO_N"/>
    <property type="match status" value="1"/>
</dbReference>
<proteinExistence type="predicted"/>
<dbReference type="PANTHER" id="PTHR10174:SF224">
    <property type="entry name" value="RETINOL-BINDING PROTEIN PINTA"/>
    <property type="match status" value="1"/>
</dbReference>
<dbReference type="GO" id="GO:0016020">
    <property type="term" value="C:membrane"/>
    <property type="evidence" value="ECO:0007669"/>
    <property type="project" value="TreeGrafter"/>
</dbReference>
<dbReference type="AlphaFoldDB" id="A0A7R9EHR4"/>
<dbReference type="CDD" id="cd00170">
    <property type="entry name" value="SEC14"/>
    <property type="match status" value="1"/>
</dbReference>
<protein>
    <recommendedName>
        <fullName evidence="1">CRAL-TRIO domain-containing protein</fullName>
    </recommendedName>
</protein>
<dbReference type="PANTHER" id="PTHR10174">
    <property type="entry name" value="ALPHA-TOCOPHEROL TRANSFER PROTEIN-RELATED"/>
    <property type="match status" value="1"/>
</dbReference>
<evidence type="ECO:0000313" key="2">
    <source>
        <dbReference type="EMBL" id="CAD7434210.1"/>
    </source>
</evidence>
<organism evidence="2">
    <name type="scientific">Timema monikensis</name>
    <dbReference type="NCBI Taxonomy" id="170555"/>
    <lineage>
        <taxon>Eukaryota</taxon>
        <taxon>Metazoa</taxon>
        <taxon>Ecdysozoa</taxon>
        <taxon>Arthropoda</taxon>
        <taxon>Hexapoda</taxon>
        <taxon>Insecta</taxon>
        <taxon>Pterygota</taxon>
        <taxon>Neoptera</taxon>
        <taxon>Polyneoptera</taxon>
        <taxon>Phasmatodea</taxon>
        <taxon>Timematodea</taxon>
        <taxon>Timematoidea</taxon>
        <taxon>Timematidae</taxon>
        <taxon>Timema</taxon>
    </lineage>
</organism>
<dbReference type="PROSITE" id="PS50191">
    <property type="entry name" value="CRAL_TRIO"/>
    <property type="match status" value="1"/>
</dbReference>
<dbReference type="Gene3D" id="1.10.8.20">
    <property type="entry name" value="N-terminal domain of phosphatidylinositol transfer protein sec14p"/>
    <property type="match status" value="1"/>
</dbReference>
<dbReference type="GO" id="GO:1902936">
    <property type="term" value="F:phosphatidylinositol bisphosphate binding"/>
    <property type="evidence" value="ECO:0007669"/>
    <property type="project" value="TreeGrafter"/>
</dbReference>
<accession>A0A7R9EHR4</accession>
<reference evidence="2" key="1">
    <citation type="submission" date="2020-11" db="EMBL/GenBank/DDBJ databases">
        <authorList>
            <person name="Tran Van P."/>
        </authorList>
    </citation>
    <scope>NUCLEOTIDE SEQUENCE</scope>
</reference>
<dbReference type="Gene3D" id="3.40.525.10">
    <property type="entry name" value="CRAL-TRIO lipid binding domain"/>
    <property type="match status" value="1"/>
</dbReference>
<gene>
    <name evidence="2" type="ORF">TMSB3V08_LOCUS10864</name>
</gene>
<evidence type="ECO:0000259" key="1">
    <source>
        <dbReference type="PROSITE" id="PS50191"/>
    </source>
</evidence>
<sequence length="370" mass="42548">MLYQHMFLSTRLGSMPELYQCTLPLEARLYAAQVLNEDENQRDEIIHRIKQWLETQPTLRARSDVMNVLRFLRGCKFNEEKTKNKLINYYTMRSQLPEWFGNRDPELPQLMELLDMGVFLPLRHHDYEGHLVVIVRTAVHNPQVHQQSDVFKIGKMIVDLCMEEDEMFSVYGVVALFDLTGVSLGHAKQLPPSVIRKAVHAWQNCFPVRIRKMEFFNAPVHVNVVLNIFKRFMTEKLRQRVSVSLCFLLTTLVHIHSKGLESLQDVIKPELLPQEYGGSNGTLKQLIEQGLGTSVAPSWFIDVFPKPLDKRIGGTGKPVIERLCQLPEMALDGRYLQIPMQSHIANVLGCVHIDPQTRALECLFIYVSAS</sequence>
<dbReference type="SMART" id="SM00516">
    <property type="entry name" value="SEC14"/>
    <property type="match status" value="1"/>
</dbReference>
<feature type="domain" description="CRAL-TRIO" evidence="1">
    <location>
        <begin position="107"/>
        <end position="284"/>
    </location>
</feature>
<dbReference type="SUPFAM" id="SSF46938">
    <property type="entry name" value="CRAL/TRIO N-terminal domain"/>
    <property type="match status" value="1"/>
</dbReference>
<dbReference type="InterPro" id="IPR036273">
    <property type="entry name" value="CRAL/TRIO_N_dom_sf"/>
</dbReference>
<name>A0A7R9EHR4_9NEOP</name>
<dbReference type="SUPFAM" id="SSF52087">
    <property type="entry name" value="CRAL/TRIO domain"/>
    <property type="match status" value="1"/>
</dbReference>